<evidence type="ECO:0000313" key="1">
    <source>
        <dbReference type="EMBL" id="RAP72436.1"/>
    </source>
</evidence>
<comment type="caution">
    <text evidence="1">The sequence shown here is derived from an EMBL/GenBank/DDBJ whole genome shotgun (WGS) entry which is preliminary data.</text>
</comment>
<dbReference type="AlphaFoldDB" id="A0A328TXE8"/>
<proteinExistence type="predicted"/>
<reference evidence="1" key="1">
    <citation type="submission" date="2018-04" db="EMBL/GenBank/DDBJ databases">
        <title>Genomes of the Obligate Erwinia dacicola and Facultative Enterobacter sp. OLF Endosymbionts of the Olive Fruit fly, Bactrocera oleae.</title>
        <authorList>
            <person name="Estes A.M."/>
            <person name="Hearn D.J."/>
            <person name="Agarwal S."/>
            <person name="Pierson E.A."/>
            <person name="Dunning-Hotopp J.C."/>
        </authorList>
    </citation>
    <scope>NUCLEOTIDE SEQUENCE [LARGE SCALE GENOMIC DNA]</scope>
    <source>
        <strain evidence="1">Oroville</strain>
    </source>
</reference>
<dbReference type="EMBL" id="LJAM02000035">
    <property type="protein sequence ID" value="RAP72436.1"/>
    <property type="molecule type" value="Genomic_DNA"/>
</dbReference>
<name>A0A328TXE8_9GAMM</name>
<accession>A0A328TXE8</accession>
<protein>
    <submittedName>
        <fullName evidence="1">Uncharacterized protein</fullName>
    </submittedName>
</protein>
<gene>
    <name evidence="1" type="ORF">ACZ87_00733</name>
</gene>
<evidence type="ECO:0000313" key="2">
    <source>
        <dbReference type="Proteomes" id="UP000244334"/>
    </source>
</evidence>
<sequence>MYGRHRHKWQYLPEWGYHWTTGEMTKLLTEKNPLIKEWWIFQNLRGGIGNGLQKLQSKDKELLY</sequence>
<keyword evidence="2" id="KW-1185">Reference proteome</keyword>
<organism evidence="1 2">
    <name type="scientific">Candidatus Erwinia dacicola</name>
    <dbReference type="NCBI Taxonomy" id="252393"/>
    <lineage>
        <taxon>Bacteria</taxon>
        <taxon>Pseudomonadati</taxon>
        <taxon>Pseudomonadota</taxon>
        <taxon>Gammaproteobacteria</taxon>
        <taxon>Enterobacterales</taxon>
        <taxon>Erwiniaceae</taxon>
        <taxon>Erwinia</taxon>
    </lineage>
</organism>
<dbReference type="Proteomes" id="UP000244334">
    <property type="component" value="Unassembled WGS sequence"/>
</dbReference>